<dbReference type="PROSITE" id="PS50071">
    <property type="entry name" value="HOMEOBOX_2"/>
    <property type="match status" value="1"/>
</dbReference>
<dbReference type="InterPro" id="IPR046327">
    <property type="entry name" value="HXA1/B1/D1"/>
</dbReference>
<protein>
    <submittedName>
        <fullName evidence="7">Hox1</fullName>
    </submittedName>
</protein>
<accession>A0A023UGM8</accession>
<dbReference type="CDD" id="cd00086">
    <property type="entry name" value="homeodomain"/>
    <property type="match status" value="1"/>
</dbReference>
<comment type="subcellular location">
    <subcellularLocation>
        <location evidence="1 3 4">Nucleus</location>
    </subcellularLocation>
</comment>
<evidence type="ECO:0000256" key="1">
    <source>
        <dbReference type="ARBA" id="ARBA00004123"/>
    </source>
</evidence>
<evidence type="ECO:0000256" key="4">
    <source>
        <dbReference type="RuleBase" id="RU000682"/>
    </source>
</evidence>
<dbReference type="EMBL" id="KJ467075">
    <property type="protein sequence ID" value="AHY00646.1"/>
    <property type="molecule type" value="mRNA"/>
</dbReference>
<keyword evidence="3 4" id="KW-0539">Nucleus</keyword>
<sequence>MGGRVSYAPCTEPMSHHSLGEMNNSYLHHQQPKINETHTDLSTKPFRWMQIRRNPAKSTGKPSDYSYSNSQGAANGGNGGHGNGVGNGHVNSASNGVPQSGSPGVGCGNGSVGSVGAGGLGAGGGNSTGRTNFTDKQLTELEKEFHFNKYLTRARRIEIAAALGLNETQVK</sequence>
<feature type="compositionally biased region" description="Polar residues" evidence="5">
    <location>
        <begin position="56"/>
        <end position="71"/>
    </location>
</feature>
<name>A0A023UGM8_SEPOF</name>
<evidence type="ECO:0000256" key="2">
    <source>
        <dbReference type="ARBA" id="ARBA00022473"/>
    </source>
</evidence>
<dbReference type="GO" id="GO:0000981">
    <property type="term" value="F:DNA-binding transcription factor activity, RNA polymerase II-specific"/>
    <property type="evidence" value="ECO:0007669"/>
    <property type="project" value="TreeGrafter"/>
</dbReference>
<evidence type="ECO:0000256" key="5">
    <source>
        <dbReference type="SAM" id="MobiDB-lite"/>
    </source>
</evidence>
<feature type="compositionally biased region" description="Gly residues" evidence="5">
    <location>
        <begin position="74"/>
        <end position="87"/>
    </location>
</feature>
<dbReference type="InterPro" id="IPR001356">
    <property type="entry name" value="HD"/>
</dbReference>
<proteinExistence type="evidence at transcript level"/>
<dbReference type="GO" id="GO:0005634">
    <property type="term" value="C:nucleus"/>
    <property type="evidence" value="ECO:0007669"/>
    <property type="project" value="UniProtKB-SubCell"/>
</dbReference>
<keyword evidence="3 4" id="KW-0371">Homeobox</keyword>
<reference evidence="7" key="1">
    <citation type="submission" date="2014-02" db="EMBL/GenBank/DDBJ databases">
        <title>Characterization of homeobox genes reveals sophisticated regionalization of the central nervous system in the European cuttlefish Sepia officinalis.</title>
        <authorList>
            <person name="Cole A.G."/>
            <person name="Sesso S."/>
            <person name="Focareta L."/>
        </authorList>
    </citation>
    <scope>NUCLEOTIDE SEQUENCE</scope>
</reference>
<dbReference type="Gene3D" id="1.10.10.60">
    <property type="entry name" value="Homeodomain-like"/>
    <property type="match status" value="1"/>
</dbReference>
<dbReference type="Pfam" id="PF00046">
    <property type="entry name" value="Homeodomain"/>
    <property type="match status" value="1"/>
</dbReference>
<dbReference type="PANTHER" id="PTHR45946">
    <property type="entry name" value="HOMEOBOX PROTEIN ROUGH-RELATED"/>
    <property type="match status" value="1"/>
</dbReference>
<evidence type="ECO:0000259" key="6">
    <source>
        <dbReference type="PROSITE" id="PS50071"/>
    </source>
</evidence>
<dbReference type="GO" id="GO:0000978">
    <property type="term" value="F:RNA polymerase II cis-regulatory region sequence-specific DNA binding"/>
    <property type="evidence" value="ECO:0007669"/>
    <property type="project" value="TreeGrafter"/>
</dbReference>
<dbReference type="AlphaFoldDB" id="A0A023UGM8"/>
<dbReference type="PANTHER" id="PTHR45946:SF4">
    <property type="entry name" value="HOMEOBOX PROTEIN ROUGH-RELATED"/>
    <property type="match status" value="1"/>
</dbReference>
<dbReference type="SMART" id="SM00389">
    <property type="entry name" value="HOX"/>
    <property type="match status" value="1"/>
</dbReference>
<organism evidence="7">
    <name type="scientific">Sepia officinalis</name>
    <name type="common">Common cuttlefish</name>
    <dbReference type="NCBI Taxonomy" id="6610"/>
    <lineage>
        <taxon>Eukaryota</taxon>
        <taxon>Metazoa</taxon>
        <taxon>Spiralia</taxon>
        <taxon>Lophotrochozoa</taxon>
        <taxon>Mollusca</taxon>
        <taxon>Cephalopoda</taxon>
        <taxon>Coleoidea</taxon>
        <taxon>Decapodiformes</taxon>
        <taxon>Sepiida</taxon>
        <taxon>Sepiina</taxon>
        <taxon>Sepiidae</taxon>
        <taxon>Sepia</taxon>
    </lineage>
</organism>
<feature type="region of interest" description="Disordered" evidence="5">
    <location>
        <begin position="53"/>
        <end position="109"/>
    </location>
</feature>
<evidence type="ECO:0000256" key="3">
    <source>
        <dbReference type="PROSITE-ProRule" id="PRU00108"/>
    </source>
</evidence>
<dbReference type="InterPro" id="IPR009057">
    <property type="entry name" value="Homeodomain-like_sf"/>
</dbReference>
<evidence type="ECO:0000313" key="7">
    <source>
        <dbReference type="EMBL" id="AHY00646.1"/>
    </source>
</evidence>
<feature type="domain" description="Homeobox" evidence="6">
    <location>
        <begin position="124"/>
        <end position="171"/>
    </location>
</feature>
<feature type="compositionally biased region" description="Low complexity" evidence="5">
    <location>
        <begin position="88"/>
        <end position="102"/>
    </location>
</feature>
<keyword evidence="3 4" id="KW-0238">DNA-binding</keyword>
<keyword evidence="2" id="KW-0217">Developmental protein</keyword>
<feature type="non-terminal residue" evidence="7">
    <location>
        <position position="171"/>
    </location>
</feature>
<dbReference type="SUPFAM" id="SSF46689">
    <property type="entry name" value="Homeodomain-like"/>
    <property type="match status" value="1"/>
</dbReference>